<dbReference type="GO" id="GO:0008299">
    <property type="term" value="P:isoprenoid biosynthetic process"/>
    <property type="evidence" value="ECO:0007669"/>
    <property type="project" value="UniProtKB-KW"/>
</dbReference>
<dbReference type="PROSITE" id="PS00444">
    <property type="entry name" value="POLYPRENYL_SYNTHASE_2"/>
    <property type="match status" value="1"/>
</dbReference>
<evidence type="ECO:0008006" key="9">
    <source>
        <dbReference type="Google" id="ProtNLM"/>
    </source>
</evidence>
<dbReference type="GO" id="GO:0046872">
    <property type="term" value="F:metal ion binding"/>
    <property type="evidence" value="ECO:0007669"/>
    <property type="project" value="UniProtKB-KW"/>
</dbReference>
<dbReference type="Pfam" id="PF00348">
    <property type="entry name" value="polyprenyl_synt"/>
    <property type="match status" value="1"/>
</dbReference>
<evidence type="ECO:0000256" key="5">
    <source>
        <dbReference type="ARBA" id="ARBA00023229"/>
    </source>
</evidence>
<protein>
    <recommendedName>
        <fullName evidence="9">Serralysin</fullName>
    </recommendedName>
</protein>
<evidence type="ECO:0000256" key="1">
    <source>
        <dbReference type="ARBA" id="ARBA00001946"/>
    </source>
</evidence>
<keyword evidence="2 6" id="KW-0808">Transferase</keyword>
<dbReference type="SFLD" id="SFLDS00005">
    <property type="entry name" value="Isoprenoid_Synthase_Type_I"/>
    <property type="match status" value="1"/>
</dbReference>
<dbReference type="SFLD" id="SFLDG01017">
    <property type="entry name" value="Polyprenyl_Transferase_Like"/>
    <property type="match status" value="1"/>
</dbReference>
<dbReference type="Proteomes" id="UP000070463">
    <property type="component" value="Unassembled WGS sequence"/>
</dbReference>
<accession>A0A133UV78</accession>
<keyword evidence="8" id="KW-1185">Reference proteome</keyword>
<keyword evidence="5" id="KW-0414">Isoprene biosynthesis</keyword>
<dbReference type="PATRIC" id="fig|1698267.3.peg.113"/>
<evidence type="ECO:0000256" key="6">
    <source>
        <dbReference type="RuleBase" id="RU004466"/>
    </source>
</evidence>
<dbReference type="InterPro" id="IPR033749">
    <property type="entry name" value="Polyprenyl_synt_CS"/>
</dbReference>
<reference evidence="7 8" key="1">
    <citation type="journal article" date="2016" name="Sci. Rep.">
        <title>Metabolic traits of an uncultured archaeal lineage -MSBL1- from brine pools of the Red Sea.</title>
        <authorList>
            <person name="Mwirichia R."/>
            <person name="Alam I."/>
            <person name="Rashid M."/>
            <person name="Vinu M."/>
            <person name="Ba-Alawi W."/>
            <person name="Anthony Kamau A."/>
            <person name="Kamanda Ngugi D."/>
            <person name="Goker M."/>
            <person name="Klenk H.P."/>
            <person name="Bajic V."/>
            <person name="Stingl U."/>
        </authorList>
    </citation>
    <scope>NUCLEOTIDE SEQUENCE [LARGE SCALE GENOMIC DNA]</scope>
    <source>
        <strain evidence="7">SCGC-AAA259I09</strain>
    </source>
</reference>
<dbReference type="GO" id="GO:0004659">
    <property type="term" value="F:prenyltransferase activity"/>
    <property type="evidence" value="ECO:0007669"/>
    <property type="project" value="InterPro"/>
</dbReference>
<keyword evidence="4" id="KW-0460">Magnesium</keyword>
<dbReference type="CDD" id="cd00685">
    <property type="entry name" value="Trans_IPPS_HT"/>
    <property type="match status" value="1"/>
</dbReference>
<dbReference type="InterPro" id="IPR000092">
    <property type="entry name" value="Polyprenyl_synt"/>
</dbReference>
<evidence type="ECO:0000256" key="3">
    <source>
        <dbReference type="ARBA" id="ARBA00022723"/>
    </source>
</evidence>
<dbReference type="PANTHER" id="PTHR43281:SF1">
    <property type="entry name" value="FARNESYL DIPHOSPHATE SYNTHASE"/>
    <property type="match status" value="1"/>
</dbReference>
<proteinExistence type="inferred from homology"/>
<gene>
    <name evidence="7" type="ORF">AKJ37_01605</name>
</gene>
<dbReference type="PROSITE" id="PS00723">
    <property type="entry name" value="POLYPRENYL_SYNTHASE_1"/>
    <property type="match status" value="1"/>
</dbReference>
<dbReference type="SUPFAM" id="SSF48576">
    <property type="entry name" value="Terpenoid synthases"/>
    <property type="match status" value="1"/>
</dbReference>
<organism evidence="7 8">
    <name type="scientific">candidate division MSBL1 archaeon SCGC-AAA259I09</name>
    <dbReference type="NCBI Taxonomy" id="1698267"/>
    <lineage>
        <taxon>Archaea</taxon>
        <taxon>Methanobacteriati</taxon>
        <taxon>Methanobacteriota</taxon>
        <taxon>candidate division MSBL1</taxon>
    </lineage>
</organism>
<sequence>MDVLKYLNKKSSIVDEEIYKLIPEKINPQVLAEATRHLIKAGGKRLRPVLTLTSCEVVGGKPQDVIEAAAAVELLHTFTLIHDDIMDKDDFRRGVETVHRTWGEPLAIISGDALFAEVFKALVKNAKKAELSANKTIKLFDVVSKASLKICQGQAMDIEFEKRKQVTKKEYLEMVEKKTGALIQTSTEIGGLLGKGSQEEVARLAEYGRLVGIAFQIQDDILGAVGEEEKAGKPIGSDIKEGKWTFPAVSAYRNANSKEKEILLKALGKKQGEKIEPEKVIRIYRETGAINIAEKKSDELIEKAKAELNIFSETEAKEFLLKLADFSINREF</sequence>
<dbReference type="InterPro" id="IPR008949">
    <property type="entry name" value="Isoprenoid_synthase_dom_sf"/>
</dbReference>
<dbReference type="EMBL" id="LHXR01000011">
    <property type="protein sequence ID" value="KXA98030.1"/>
    <property type="molecule type" value="Genomic_DNA"/>
</dbReference>
<dbReference type="AlphaFoldDB" id="A0A133UV78"/>
<dbReference type="Gene3D" id="1.10.600.10">
    <property type="entry name" value="Farnesyl Diphosphate Synthase"/>
    <property type="match status" value="1"/>
</dbReference>
<comment type="caution">
    <text evidence="7">The sequence shown here is derived from an EMBL/GenBank/DDBJ whole genome shotgun (WGS) entry which is preliminary data.</text>
</comment>
<evidence type="ECO:0000256" key="2">
    <source>
        <dbReference type="ARBA" id="ARBA00022679"/>
    </source>
</evidence>
<evidence type="ECO:0000256" key="4">
    <source>
        <dbReference type="ARBA" id="ARBA00022842"/>
    </source>
</evidence>
<keyword evidence="3" id="KW-0479">Metal-binding</keyword>
<name>A0A133UV78_9EURY</name>
<comment type="cofactor">
    <cofactor evidence="1">
        <name>Mg(2+)</name>
        <dbReference type="ChEBI" id="CHEBI:18420"/>
    </cofactor>
</comment>
<dbReference type="PANTHER" id="PTHR43281">
    <property type="entry name" value="FARNESYL DIPHOSPHATE SYNTHASE"/>
    <property type="match status" value="1"/>
</dbReference>
<evidence type="ECO:0000313" key="7">
    <source>
        <dbReference type="EMBL" id="KXA98030.1"/>
    </source>
</evidence>
<evidence type="ECO:0000313" key="8">
    <source>
        <dbReference type="Proteomes" id="UP000070463"/>
    </source>
</evidence>
<comment type="similarity">
    <text evidence="6">Belongs to the FPP/GGPP synthase family.</text>
</comment>